<feature type="binding site" evidence="14">
    <location>
        <position position="71"/>
    </location>
    <ligand>
        <name>(2R,3E)-phycocyanobilin</name>
        <dbReference type="ChEBI" id="CHEBI:85275"/>
        <label>1</label>
    </ligand>
</feature>
<name>A0A060AE87_9RHOD</name>
<evidence type="ECO:0000256" key="2">
    <source>
        <dbReference type="ARBA" id="ARBA00008182"/>
    </source>
</evidence>
<evidence type="ECO:0000256" key="14">
    <source>
        <dbReference type="PIRSR" id="PIRSR000081-1"/>
    </source>
</evidence>
<keyword evidence="5 16" id="KW-0602">Photosynthesis</keyword>
<dbReference type="PANTHER" id="PTHR34011">
    <property type="entry name" value="PHYCOBILISOME 32.1 KDA LINKER POLYPEPTIDE, PHYCOCYANIN-ASSOCIATED, ROD 2-RELATED"/>
    <property type="match status" value="1"/>
</dbReference>
<evidence type="ECO:0000256" key="1">
    <source>
        <dbReference type="ARBA" id="ARBA00004185"/>
    </source>
</evidence>
<evidence type="ECO:0000256" key="9">
    <source>
        <dbReference type="ARBA" id="ARBA00022982"/>
    </source>
</evidence>
<evidence type="ECO:0000256" key="6">
    <source>
        <dbReference type="ARBA" id="ARBA00022549"/>
    </source>
</evidence>
<dbReference type="CDD" id="cd12125">
    <property type="entry name" value="APC_alpha"/>
    <property type="match status" value="1"/>
</dbReference>
<keyword evidence="4 16" id="KW-0150">Chloroplast</keyword>
<keyword evidence="9 16" id="KW-0249">Electron transport</keyword>
<proteinExistence type="inferred from homology"/>
<keyword evidence="8 16" id="KW-0605">Phycobilisome</keyword>
<evidence type="ECO:0000256" key="8">
    <source>
        <dbReference type="ARBA" id="ARBA00022738"/>
    </source>
</evidence>
<dbReference type="InterPro" id="IPR012128">
    <property type="entry name" value="Phycobilisome_asu/bsu"/>
</dbReference>
<dbReference type="PIRSF" id="PIRSF000081">
    <property type="entry name" value="Phycocyanin"/>
    <property type="match status" value="1"/>
</dbReference>
<evidence type="ECO:0000256" key="12">
    <source>
        <dbReference type="ARBA" id="ARBA00023136"/>
    </source>
</evidence>
<evidence type="ECO:0000256" key="10">
    <source>
        <dbReference type="ARBA" id="ARBA00022991"/>
    </source>
</evidence>
<keyword evidence="7 16" id="KW-0934">Plastid</keyword>
<feature type="binding site" evidence="14">
    <location>
        <position position="81"/>
    </location>
    <ligand>
        <name>(2R,3E)-phycocyanobilin</name>
        <dbReference type="ChEBI" id="CHEBI:85275"/>
        <label>1</label>
    </ligand>
</feature>
<sequence length="162" mass="18151">MSIVSQIINQADEELRYLSSGELTNLLDYFTTGERRIRLACVLRDAEKQLITKASKLLFQAHPDYLAPGGNASGAKQRALCLRDYGWYLRLITYAIIEGDAMALEKIGILGVRDMYNSLGVPMAGMYDAIKFLKQAALQELPNQQDQALVAFYFDYLAEGMV</sequence>
<protein>
    <submittedName>
        <fullName evidence="17">Allophycocyanin gamma subunit</fullName>
    </submittedName>
</protein>
<evidence type="ECO:0000256" key="7">
    <source>
        <dbReference type="ARBA" id="ARBA00022640"/>
    </source>
</evidence>
<evidence type="ECO:0000256" key="13">
    <source>
        <dbReference type="ARBA" id="ARBA00023307"/>
    </source>
</evidence>
<geneLocation type="chloroplast" evidence="17"/>
<accession>A0A060AE87</accession>
<comment type="subcellular location">
    <subcellularLocation>
        <location evidence="1 16">Plastid</location>
        <location evidence="1 16">Chloroplast thylakoid membrane</location>
        <topology evidence="1 16">Peripheral membrane protein</topology>
        <orientation evidence="1 16">Stromal side</orientation>
    </subcellularLocation>
</comment>
<dbReference type="GO" id="GO:0009535">
    <property type="term" value="C:chloroplast thylakoid membrane"/>
    <property type="evidence" value="ECO:0007669"/>
    <property type="project" value="UniProtKB-SubCell"/>
</dbReference>
<dbReference type="GO" id="GO:0030089">
    <property type="term" value="C:phycobilisome"/>
    <property type="evidence" value="ECO:0007669"/>
    <property type="project" value="UniProtKB-KW"/>
</dbReference>
<comment type="similarity">
    <text evidence="2 16">Belongs to the phycobiliprotein family.</text>
</comment>
<evidence type="ECO:0000256" key="5">
    <source>
        <dbReference type="ARBA" id="ARBA00022531"/>
    </source>
</evidence>
<dbReference type="GO" id="GO:0015979">
    <property type="term" value="P:photosynthesis"/>
    <property type="evidence" value="ECO:0007669"/>
    <property type="project" value="UniProtKB-KW"/>
</dbReference>
<evidence type="ECO:0000256" key="4">
    <source>
        <dbReference type="ARBA" id="ARBA00022528"/>
    </source>
</evidence>
<dbReference type="Pfam" id="PF00502">
    <property type="entry name" value="Phycobilisome"/>
    <property type="match status" value="1"/>
</dbReference>
<gene>
    <name evidence="17" type="primary">apcD</name>
</gene>
<dbReference type="EMBL" id="KJ569775">
    <property type="protein sequence ID" value="AIA61241.1"/>
    <property type="molecule type" value="Genomic_DNA"/>
</dbReference>
<evidence type="ECO:0000256" key="3">
    <source>
        <dbReference type="ARBA" id="ARBA00022448"/>
    </source>
</evidence>
<dbReference type="InterPro" id="IPR009050">
    <property type="entry name" value="Globin-like_sf"/>
</dbReference>
<feature type="modified residue" description="N4-methylasparagine" evidence="15">
    <location>
        <position position="71"/>
    </location>
</feature>
<evidence type="ECO:0000256" key="15">
    <source>
        <dbReference type="PIRSR" id="PIRSR000081-2"/>
    </source>
</evidence>
<keyword evidence="6" id="KW-0042">Antenna complex</keyword>
<keyword evidence="13 16" id="KW-0089">Bile pigment</keyword>
<dbReference type="Gene3D" id="1.10.490.20">
    <property type="entry name" value="Phycocyanins"/>
    <property type="match status" value="1"/>
</dbReference>
<dbReference type="AlphaFoldDB" id="A0A060AE87"/>
<evidence type="ECO:0000313" key="17">
    <source>
        <dbReference type="EMBL" id="AIA61241.1"/>
    </source>
</evidence>
<evidence type="ECO:0000256" key="16">
    <source>
        <dbReference type="RuleBase" id="RU004438"/>
    </source>
</evidence>
<reference evidence="17" key="1">
    <citation type="submission" date="2014-03" db="EMBL/GenBank/DDBJ databases">
        <title>Metagenomic reconstruction of the complete chloroplast and mitochondrial genomes of a novel unicellular red alga from the Cyanidiaceae family.</title>
        <authorList>
            <person name="Servin-Garciduenas L.E."/>
            <person name="Martinez-Romero E."/>
        </authorList>
    </citation>
    <scope>NUCLEOTIDE SEQUENCE</scope>
    <source>
        <strain evidence="17">MX-AZ01</strain>
    </source>
</reference>
<keyword evidence="3 16" id="KW-0813">Transport</keyword>
<dbReference type="InterPro" id="IPR038719">
    <property type="entry name" value="Phycobilisome_asu/bsu_sf"/>
</dbReference>
<dbReference type="PANTHER" id="PTHR34011:SF2">
    <property type="entry name" value="ALLOPHYCOCYANIN ALPHA CHAIN"/>
    <property type="match status" value="1"/>
</dbReference>
<keyword evidence="12 16" id="KW-0472">Membrane</keyword>
<keyword evidence="11 16" id="KW-0793">Thylakoid</keyword>
<keyword evidence="10 16" id="KW-0157">Chromophore</keyword>
<organism evidence="17">
    <name type="scientific">Cyanidiaceae sp. MX-AZ01</name>
    <dbReference type="NCBI Taxonomy" id="1503164"/>
    <lineage>
        <taxon>Eukaryota</taxon>
        <taxon>Rhodophyta</taxon>
        <taxon>Bangiophyceae</taxon>
        <taxon>Cyanidiales</taxon>
        <taxon>Cyanidiaceae</taxon>
    </lineage>
</organism>
<evidence type="ECO:0000256" key="11">
    <source>
        <dbReference type="ARBA" id="ARBA00023078"/>
    </source>
</evidence>
<dbReference type="SUPFAM" id="SSF46458">
    <property type="entry name" value="Globin-like"/>
    <property type="match status" value="1"/>
</dbReference>